<feature type="compositionally biased region" description="Basic and acidic residues" evidence="2">
    <location>
        <begin position="646"/>
        <end position="657"/>
    </location>
</feature>
<keyword evidence="1" id="KW-0175">Coiled coil</keyword>
<feature type="compositionally biased region" description="Low complexity" evidence="2">
    <location>
        <begin position="119"/>
        <end position="133"/>
    </location>
</feature>
<name>A0AAJ2BCX3_9HYPH</name>
<feature type="compositionally biased region" description="Basic and acidic residues" evidence="2">
    <location>
        <begin position="40"/>
        <end position="53"/>
    </location>
</feature>
<evidence type="ECO:0000259" key="3">
    <source>
        <dbReference type="Pfam" id="PF01471"/>
    </source>
</evidence>
<feature type="region of interest" description="Disordered" evidence="2">
    <location>
        <begin position="646"/>
        <end position="668"/>
    </location>
</feature>
<feature type="compositionally biased region" description="Polar residues" evidence="2">
    <location>
        <begin position="1"/>
        <end position="10"/>
    </location>
</feature>
<feature type="region of interest" description="Disordered" evidence="2">
    <location>
        <begin position="722"/>
        <end position="768"/>
    </location>
</feature>
<feature type="compositionally biased region" description="Basic and acidic residues" evidence="2">
    <location>
        <begin position="61"/>
        <end position="93"/>
    </location>
</feature>
<feature type="compositionally biased region" description="Polar residues" evidence="2">
    <location>
        <begin position="961"/>
        <end position="978"/>
    </location>
</feature>
<evidence type="ECO:0000256" key="1">
    <source>
        <dbReference type="SAM" id="Coils"/>
    </source>
</evidence>
<organism evidence="4 5">
    <name type="scientific">Agrobacterium larrymoorei</name>
    <dbReference type="NCBI Taxonomy" id="160699"/>
    <lineage>
        <taxon>Bacteria</taxon>
        <taxon>Pseudomonadati</taxon>
        <taxon>Pseudomonadota</taxon>
        <taxon>Alphaproteobacteria</taxon>
        <taxon>Hyphomicrobiales</taxon>
        <taxon>Rhizobiaceae</taxon>
        <taxon>Rhizobium/Agrobacterium group</taxon>
        <taxon>Agrobacterium</taxon>
    </lineage>
</organism>
<dbReference type="EMBL" id="JAVIZC010000003">
    <property type="protein sequence ID" value="MDR6104131.1"/>
    <property type="molecule type" value="Genomic_DNA"/>
</dbReference>
<evidence type="ECO:0000313" key="5">
    <source>
        <dbReference type="Proteomes" id="UP001255601"/>
    </source>
</evidence>
<dbReference type="Pfam" id="PF01471">
    <property type="entry name" value="PG_binding_1"/>
    <property type="match status" value="1"/>
</dbReference>
<dbReference type="InterPro" id="IPR050767">
    <property type="entry name" value="Sel1_AlgK"/>
</dbReference>
<dbReference type="InterPro" id="IPR006597">
    <property type="entry name" value="Sel1-like"/>
</dbReference>
<evidence type="ECO:0000313" key="4">
    <source>
        <dbReference type="EMBL" id="MDR6104131.1"/>
    </source>
</evidence>
<dbReference type="SUPFAM" id="SSF47090">
    <property type="entry name" value="PGBD-like"/>
    <property type="match status" value="1"/>
</dbReference>
<feature type="coiled-coil region" evidence="1">
    <location>
        <begin position="364"/>
        <end position="435"/>
    </location>
</feature>
<dbReference type="SUPFAM" id="SSF81901">
    <property type="entry name" value="HCP-like"/>
    <property type="match status" value="1"/>
</dbReference>
<comment type="caution">
    <text evidence="4">The sequence shown here is derived from an EMBL/GenBank/DDBJ whole genome shotgun (WGS) entry which is preliminary data.</text>
</comment>
<dbReference type="PANTHER" id="PTHR11102:SF160">
    <property type="entry name" value="ERAD-ASSOCIATED E3 UBIQUITIN-PROTEIN LIGASE COMPONENT HRD3"/>
    <property type="match status" value="1"/>
</dbReference>
<reference evidence="4" key="1">
    <citation type="submission" date="2023-08" db="EMBL/GenBank/DDBJ databases">
        <title>Functional and genomic diversity of the sorghum phyllosphere microbiome.</title>
        <authorList>
            <person name="Shade A."/>
        </authorList>
    </citation>
    <scope>NUCLEOTIDE SEQUENCE</scope>
    <source>
        <strain evidence="4">SORGH_AS_0974</strain>
    </source>
</reference>
<dbReference type="InterPro" id="IPR036366">
    <property type="entry name" value="PGBDSf"/>
</dbReference>
<feature type="domain" description="Peptidoglycan binding-like" evidence="3">
    <location>
        <begin position="1214"/>
        <end position="1267"/>
    </location>
</feature>
<proteinExistence type="predicted"/>
<feature type="region of interest" description="Disordered" evidence="2">
    <location>
        <begin position="1"/>
        <end position="156"/>
    </location>
</feature>
<dbReference type="SMART" id="SM00671">
    <property type="entry name" value="SEL1"/>
    <property type="match status" value="4"/>
</dbReference>
<feature type="compositionally biased region" description="Low complexity" evidence="2">
    <location>
        <begin position="142"/>
        <end position="156"/>
    </location>
</feature>
<feature type="compositionally biased region" description="Polar residues" evidence="2">
    <location>
        <begin position="732"/>
        <end position="741"/>
    </location>
</feature>
<dbReference type="PANTHER" id="PTHR11102">
    <property type="entry name" value="SEL-1-LIKE PROTEIN"/>
    <property type="match status" value="1"/>
</dbReference>
<dbReference type="Gene3D" id="1.20.1270.70">
    <property type="entry name" value="Designed single chain three-helix bundle"/>
    <property type="match status" value="1"/>
</dbReference>
<feature type="compositionally biased region" description="Basic and acidic residues" evidence="2">
    <location>
        <begin position="105"/>
        <end position="114"/>
    </location>
</feature>
<gene>
    <name evidence="4" type="ORF">QE369_004328</name>
</gene>
<dbReference type="AlphaFoldDB" id="A0AAJ2BCX3"/>
<feature type="region of interest" description="Disordered" evidence="2">
    <location>
        <begin position="887"/>
        <end position="920"/>
    </location>
</feature>
<sequence>MSGLRSNSRGQSDRSSLDALNRTIEGLEARLEDLLGGPMERNRREPPAERPPERAPAPSRAQREPESRRFDPVDEIRRRQQALDDRWGRDGYDAPRPARGTAQPESRRYDEQDYRASTAIPAYRARPAAPVEASRVERSRPLRAAPAAPAQASQGDAALREVAEALVNLRQELKNELSEGVAREMQGVRSELRNIRSFAENQDFAEDIREDVARLAASIDRLSATSGPDSQALRSEVEELRSLVEQMARQDSMHKMERRWDEVEDTLRGFDQTALKEEIVALAYRLDDIKSDLGNANNSPAIRALEDKLITMAGFVEQLGRRIQPNENVLTEHFSGLDQRLDEISRAIAATSTRAQHSADGALAERLENRLNGLARQLDQLKDMSAEKDKPSDALTGRLDALANRIEELSSDRHISKLTEQLDQLSAYLEQSKRASTQPELTSFLIDISKKIDLLDNGAVNDKLAERLDKIARRIDDIETRPVSGKTAAYDSAFLRLEDRLGKIAAKLDETSRSRDTDPGALASLESHIANLSSMLNEQSHAQPMGMPPELDARMSAIEDYMASNDEYIIEAARQAAEAVLEAHTRNNLAQTASPADMVLLSELANDLRKLEGLSRNTDERTHRTFEALHETLLQIASRLDALDDRRGSEPAYEQEHPASSNHPMPFASFSEESLSSLAAATATSSYDGDTAATFAPPAAAKPVAEEKQGLLASLTRRFKSGAARSEGEGSATASARTSVNPAPALDPIDFLSSDDENELLEPGSGAPDVKKILERVRASQNAQRAGDKDGDNRADFIAAARRAAQAAALETMPERAPNSGSAKSGRSPKGASMLARYRRPLLLGIGAILLAMMAMPMVKSLVGSDAPPAQRLTTSAVDAQSGIASSAIPGVADQPVTEPSTAPVDETAQAEADRMQSDADRQGHLIDTRPIGGAPLPQEAPAINVAAPRAELGVAERLQPSATPQTDMGSTYTSQPDTAAPQAEPAIAIPAAITPASLAEAAGKGDALALFEIAARYTDGVGVQADRAEAAKWYKLSADRGFAPAQYRLGNMYEKANGVERNLPEAKRYYEMAASQGNAGAMHNLAVLLTSDAAGQPDYKAAADWFIKASELGVRDSQFNLAILYARGSGVQQSLEESYKWFAIAARDGDADAAQKRDDVAKAMKPEQLASAKAKVDAWKVTPLNEDANSVNLPDEWTNAGGVKTSSVDMQKAIRNIQAILNNNGFKAGTPDGKLGKTTVAAIREFQKSVGQTPDGRITDELVTALLARNK</sequence>
<dbReference type="InterPro" id="IPR011990">
    <property type="entry name" value="TPR-like_helical_dom_sf"/>
</dbReference>
<dbReference type="Gene3D" id="1.25.40.10">
    <property type="entry name" value="Tetratricopeptide repeat domain"/>
    <property type="match status" value="1"/>
</dbReference>
<evidence type="ECO:0000256" key="2">
    <source>
        <dbReference type="SAM" id="MobiDB-lite"/>
    </source>
</evidence>
<dbReference type="InterPro" id="IPR036365">
    <property type="entry name" value="PGBD-like_sf"/>
</dbReference>
<accession>A0AAJ2BCX3</accession>
<dbReference type="Gene3D" id="1.10.101.10">
    <property type="entry name" value="PGBD-like superfamily/PGBD"/>
    <property type="match status" value="1"/>
</dbReference>
<feature type="coiled-coil region" evidence="1">
    <location>
        <begin position="205"/>
        <end position="250"/>
    </location>
</feature>
<dbReference type="RefSeq" id="WP_309772344.1">
    <property type="nucleotide sequence ID" value="NZ_JAVIZC010000003.1"/>
</dbReference>
<dbReference type="Proteomes" id="UP001255601">
    <property type="component" value="Unassembled WGS sequence"/>
</dbReference>
<dbReference type="InterPro" id="IPR002477">
    <property type="entry name" value="Peptidoglycan-bd-like"/>
</dbReference>
<protein>
    <submittedName>
        <fullName evidence="4">Localization factor PodJL</fullName>
    </submittedName>
</protein>
<feature type="region of interest" description="Disordered" evidence="2">
    <location>
        <begin position="808"/>
        <end position="832"/>
    </location>
</feature>
<dbReference type="Pfam" id="PF08238">
    <property type="entry name" value="Sel1"/>
    <property type="match status" value="4"/>
</dbReference>
<feature type="region of interest" description="Disordered" evidence="2">
    <location>
        <begin position="960"/>
        <end position="979"/>
    </location>
</feature>